<dbReference type="Proteomes" id="UP000828390">
    <property type="component" value="Unassembled WGS sequence"/>
</dbReference>
<evidence type="ECO:0000313" key="2">
    <source>
        <dbReference type="Proteomes" id="UP000828390"/>
    </source>
</evidence>
<dbReference type="EMBL" id="JAIWYP010000003">
    <property type="protein sequence ID" value="KAH3858409.1"/>
    <property type="molecule type" value="Genomic_DNA"/>
</dbReference>
<sequence>MLKYAHDTLGPVLTDHMTSDLLTSVQHAGDGCYVDDFLGNSDMDFSNKSMASCYYFIALSQSAGGLFLCSPQKNSGGAYSRRFVCPCVHPSVNLCTIFVRAISQQLMTGIQ</sequence>
<comment type="caution">
    <text evidence="1">The sequence shown here is derived from an EMBL/GenBank/DDBJ whole genome shotgun (WGS) entry which is preliminary data.</text>
</comment>
<gene>
    <name evidence="1" type="ORF">DPMN_101033</name>
</gene>
<name>A0A9D4LIC9_DREPO</name>
<protein>
    <submittedName>
        <fullName evidence="1">Uncharacterized protein</fullName>
    </submittedName>
</protein>
<keyword evidence="2" id="KW-1185">Reference proteome</keyword>
<evidence type="ECO:0000313" key="1">
    <source>
        <dbReference type="EMBL" id="KAH3858409.1"/>
    </source>
</evidence>
<proteinExistence type="predicted"/>
<accession>A0A9D4LIC9</accession>
<organism evidence="1 2">
    <name type="scientific">Dreissena polymorpha</name>
    <name type="common">Zebra mussel</name>
    <name type="synonym">Mytilus polymorpha</name>
    <dbReference type="NCBI Taxonomy" id="45954"/>
    <lineage>
        <taxon>Eukaryota</taxon>
        <taxon>Metazoa</taxon>
        <taxon>Spiralia</taxon>
        <taxon>Lophotrochozoa</taxon>
        <taxon>Mollusca</taxon>
        <taxon>Bivalvia</taxon>
        <taxon>Autobranchia</taxon>
        <taxon>Heteroconchia</taxon>
        <taxon>Euheterodonta</taxon>
        <taxon>Imparidentia</taxon>
        <taxon>Neoheterodontei</taxon>
        <taxon>Myida</taxon>
        <taxon>Dreissenoidea</taxon>
        <taxon>Dreissenidae</taxon>
        <taxon>Dreissena</taxon>
    </lineage>
</organism>
<reference evidence="1" key="2">
    <citation type="submission" date="2020-11" db="EMBL/GenBank/DDBJ databases">
        <authorList>
            <person name="McCartney M.A."/>
            <person name="Auch B."/>
            <person name="Kono T."/>
            <person name="Mallez S."/>
            <person name="Becker A."/>
            <person name="Gohl D.M."/>
            <person name="Silverstein K.A.T."/>
            <person name="Koren S."/>
            <person name="Bechman K.B."/>
            <person name="Herman A."/>
            <person name="Abrahante J.E."/>
            <person name="Garbe J."/>
        </authorList>
    </citation>
    <scope>NUCLEOTIDE SEQUENCE</scope>
    <source>
        <strain evidence="1">Duluth1</strain>
        <tissue evidence="1">Whole animal</tissue>
    </source>
</reference>
<reference evidence="1" key="1">
    <citation type="journal article" date="2019" name="bioRxiv">
        <title>The Genome of the Zebra Mussel, Dreissena polymorpha: A Resource for Invasive Species Research.</title>
        <authorList>
            <person name="McCartney M.A."/>
            <person name="Auch B."/>
            <person name="Kono T."/>
            <person name="Mallez S."/>
            <person name="Zhang Y."/>
            <person name="Obille A."/>
            <person name="Becker A."/>
            <person name="Abrahante J.E."/>
            <person name="Garbe J."/>
            <person name="Badalamenti J.P."/>
            <person name="Herman A."/>
            <person name="Mangelson H."/>
            <person name="Liachko I."/>
            <person name="Sullivan S."/>
            <person name="Sone E.D."/>
            <person name="Koren S."/>
            <person name="Silverstein K.A.T."/>
            <person name="Beckman K.B."/>
            <person name="Gohl D.M."/>
        </authorList>
    </citation>
    <scope>NUCLEOTIDE SEQUENCE</scope>
    <source>
        <strain evidence="1">Duluth1</strain>
        <tissue evidence="1">Whole animal</tissue>
    </source>
</reference>
<dbReference type="AlphaFoldDB" id="A0A9D4LIC9"/>